<reference evidence="3" key="1">
    <citation type="journal article" date="2023" name="IScience">
        <title>Live-bearing cockroach genome reveals convergent evolutionary mechanisms linked to viviparity in insects and beyond.</title>
        <authorList>
            <person name="Fouks B."/>
            <person name="Harrison M.C."/>
            <person name="Mikhailova A.A."/>
            <person name="Marchal E."/>
            <person name="English S."/>
            <person name="Carruthers M."/>
            <person name="Jennings E.C."/>
            <person name="Chiamaka E.L."/>
            <person name="Frigard R.A."/>
            <person name="Pippel M."/>
            <person name="Attardo G.M."/>
            <person name="Benoit J.B."/>
            <person name="Bornberg-Bauer E."/>
            <person name="Tobe S.S."/>
        </authorList>
    </citation>
    <scope>NUCLEOTIDE SEQUENCE</scope>
    <source>
        <strain evidence="3">Stay&amp;Tobe</strain>
    </source>
</reference>
<evidence type="ECO:0000259" key="2">
    <source>
        <dbReference type="Pfam" id="PF19337"/>
    </source>
</evidence>
<accession>A0AAD8EHK5</accession>
<feature type="non-terminal residue" evidence="3">
    <location>
        <position position="1"/>
    </location>
</feature>
<name>A0AAD8EHK5_DIPPU</name>
<keyword evidence="1" id="KW-1133">Transmembrane helix</keyword>
<keyword evidence="4" id="KW-1185">Reference proteome</keyword>
<protein>
    <recommendedName>
        <fullName evidence="2">BMP and activin membrane-bound inhibitor C-terminal domain-containing protein</fullName>
    </recommendedName>
</protein>
<organism evidence="3 4">
    <name type="scientific">Diploptera punctata</name>
    <name type="common">Pacific beetle cockroach</name>
    <dbReference type="NCBI Taxonomy" id="6984"/>
    <lineage>
        <taxon>Eukaryota</taxon>
        <taxon>Metazoa</taxon>
        <taxon>Ecdysozoa</taxon>
        <taxon>Arthropoda</taxon>
        <taxon>Hexapoda</taxon>
        <taxon>Insecta</taxon>
        <taxon>Pterygota</taxon>
        <taxon>Neoptera</taxon>
        <taxon>Polyneoptera</taxon>
        <taxon>Dictyoptera</taxon>
        <taxon>Blattodea</taxon>
        <taxon>Blaberoidea</taxon>
        <taxon>Blaberidae</taxon>
        <taxon>Diplopterinae</taxon>
        <taxon>Diploptera</taxon>
    </lineage>
</organism>
<evidence type="ECO:0000313" key="3">
    <source>
        <dbReference type="EMBL" id="KAJ9590845.1"/>
    </source>
</evidence>
<proteinExistence type="predicted"/>
<gene>
    <name evidence="3" type="ORF">L9F63_016125</name>
</gene>
<dbReference type="AlphaFoldDB" id="A0AAD8EHK5"/>
<evidence type="ECO:0000313" key="4">
    <source>
        <dbReference type="Proteomes" id="UP001233999"/>
    </source>
</evidence>
<dbReference type="Proteomes" id="UP001233999">
    <property type="component" value="Unassembled WGS sequence"/>
</dbReference>
<feature type="transmembrane region" description="Helical" evidence="1">
    <location>
        <begin position="56"/>
        <end position="81"/>
    </location>
</feature>
<dbReference type="EMBL" id="JASPKZ010004190">
    <property type="protein sequence ID" value="KAJ9590845.1"/>
    <property type="molecule type" value="Genomic_DNA"/>
</dbReference>
<keyword evidence="1" id="KW-0812">Transmembrane</keyword>
<feature type="domain" description="BMP and activin membrane-bound inhibitor C-terminal" evidence="2">
    <location>
        <begin position="54"/>
        <end position="87"/>
    </location>
</feature>
<dbReference type="Pfam" id="PF19337">
    <property type="entry name" value="BAMBI_C"/>
    <property type="match status" value="1"/>
</dbReference>
<dbReference type="InterPro" id="IPR045806">
    <property type="entry name" value="BAMBI_C"/>
</dbReference>
<evidence type="ECO:0000256" key="1">
    <source>
        <dbReference type="SAM" id="Phobius"/>
    </source>
</evidence>
<keyword evidence="1" id="KW-0472">Membrane</keyword>
<comment type="caution">
    <text evidence="3">The sequence shown here is derived from an EMBL/GenBank/DDBJ whole genome shotgun (WGS) entry which is preliminary data.</text>
</comment>
<sequence length="243" mass="27185">MAIQNNVLHKSEKELNYRKTKMFPNSLAGFKLNTSEDRFFFNGPPQPPVGYNNNEVWFKAATIAVPICGALILFILIALAIKILRRDSIEQGFIHSSKHGGIFPPSPSHSLVISPRKPSQYHLHNLDDMSSKKVPLLLQHRNESPPTKLTSAGTHYEKNEANAKMNLAGKSCLLSEHGNPSDYTLLVQPLPHTRHDSPMSLLHKPNNTMSGKWGEPTGSASHALLYYILTLWAHDHTMHIKTC</sequence>
<reference evidence="3" key="2">
    <citation type="submission" date="2023-05" db="EMBL/GenBank/DDBJ databases">
        <authorList>
            <person name="Fouks B."/>
        </authorList>
    </citation>
    <scope>NUCLEOTIDE SEQUENCE</scope>
    <source>
        <strain evidence="3">Stay&amp;Tobe</strain>
        <tissue evidence="3">Testes</tissue>
    </source>
</reference>